<feature type="compositionally biased region" description="Low complexity" evidence="1">
    <location>
        <begin position="1974"/>
        <end position="1990"/>
    </location>
</feature>
<sequence length="4648" mass="513608">MDGHVAKNNESTFPSYVDLDDFLTKHNSNFIWLLVATILSCGWIIYLTYYNSRNIGLILTLIINRLYKDGYIHIGSFSFSVLSGKVMFRDVYYINQDMSIRIQDGFLIFRWWKMYNPKQKQHDPKAETRLYVTVNGFEFHVYNRTDLYARLQETFGLEPTLLTPKKDEERGREDRNKSLESVNIKAESQDPASSWRSLIPVIKVNISTGRLAFGNHYLPQTLCVNFEDAFLTYATKPPSSHLDQYMHIVKGSLENVRVMLVPSPRYLGLQTDEPPRLMGEGFVVMQSNDVDIYYYQDEPGLVPVEQESGEEAETCSEGDKLQDLPPCWGLDIVCGKGTDFNYGPWADRQRDCLWKFFLPADYQAMKVTEVAQPGKPRQIQAFELRMNIIADATIDLLFTKNRETNAIHVNVGAGSYLEVNIPMTVGENGYSPTIKGQLLHVDTTSSMQYRTLLEAEMLAFHVIASYPRVWNMPQSWQCEIEVYKATYHFIYAQKNFFTDLIQDWASDSAPDIYSFVPYSWKFKILFHQFEMIWAANQHNWIDCSTKQQENVYLAACGETLNIDFTLPFNEFVPTTCHTRFSLKAEDTDMRLSLPECHPSRYPLLTLAKEYQNIKLPPDMFMPGENQGAPPPPKPSKSRWRNITHAEAGWVDCWSVPNFLLIIDYTWHPIYPQKADEQLKQSLSEMEESMLSALRPPEHTSVPHNAPPRYTSTSASAAHSRAPTDPSELPPDRLHVEMEMSPDSQIMLYGPLLRALISIKENYFGEDDMYTDFEEAVSSPVLSTSTSSGLGWSPLGMEDSEHKDTSNIHPLDLRPWDITVLINLYKVHGRLPMHCSSEGPEGPSGFLERLCFEMKKGYKETMLQLLLSPIHIFVSDNYQRPTADGVLRDGHLSLSGLQMRAHAMFSAQGLPLGSDTLEYAWLIDMQAGGLTGRVTVPQVASMIEWGETFVFHVVSREFQLEQPKPSVICQHGVDRRICDAKLTCLPGHCRTSEELKYTMTRLAMDGIDLFIVEHGCAANIKTNIIRVANCNLHNQAVGEGISAVVQDVNIRQYIEQQQQHSETTRLQLAGQGQGPGQPLGLGQPPLLRRSVWLEAGSVNLNLITADIALAADHPAKCEVQRHFLELHDAQTKRLWFLWPDEASIRNKRSKNRCGCLGGCRFFGGTNMGLDFFKLEELTPSSSSVFSSTSTESDMCYGQSLLQPGEWIITKETPKVDGRVVGLKTETHSPCLPPELPERRAQQHLSLQVPQRSHSSASSSEENSSSSAALPLLAGERDSPSPSTEERMFPMNGKSPADTLGDVPEVSPVSPNSSQDRSSVRSPLCSPLKRQSSVHSGRLGSTKSLSAAVFTDKPPPVLSGGVQFSSEVSRSDENVLDSPRQRRSYGSFPFTPSADSNTFHQYRSADSSMSVADSEAYFSAAEDFEPISSADEGPGTYPGRKKKRRQQMQQPQQPPYHMENYSRSSIYHSVEGPLTYVLNGELITEPRPLPLPPTLPPLPPHPLPSHTSQASFVSALAMEEESSVEAEKTAEPGPVTRQPHVMACYQSYLAHYQVSNWSVKQPTNKRTSKSSLHRPLDLDTPTSEESSASFDQLSVPSFKVIKQGLSASSLLDRGVQLMGDNNSTPYTPLDKRAMENTDEDTTTDDWTLEQPLAQTRTTAIVEVKGAINVVLTPLVAESLDRYIESMVHFASIRHPAAILDDLHGKVLNEAYQISKSTVTESSQTGKQEHKLSKTEGTTPGSLNISHGQTDLSVKPDNVKIKGLQANVSIPKVNLCLLQASVEEGSPSCSSKCVTHVSLVALCFDRIATQFRMNRGIVEETPNTTEHGRPSVMLEKYASATKMQPQSSGSLRSNAGIEKGKEIAARLNIHRIHSQLRGLDSTDIGTCAITAIPFEKSKVLFGLEEMEEFSLVDETDAQATTGDLGRSATSLEKWGWIMFECGIENLTVKGGRQSGAILYNAFGVMGRSDTGGKTGMSKSNGSTGSQTGSGYSTDVSDDNLPQDAISPASDVNEHSDSDDQDEGVESDDLKKDLPLMPPPPDSSSMKLTIREIWFSFAAPTNVRSPSQAISRQLNLLSTATPAIGAWLVPIDQLKSSLRKLDMEGTLRVCAVMGCIMTEALEKKSIHIPIRSKYNRVTKRARYLHENPSCMLCNILHRYLQQADYSVIEEATMNDGVPALVTLKKGLVALARQWMKFIVVTQGFKAIGLMRPNQLTKPKEPQQSLGDTILGLDNGAALQSDTSADGAEFEFDAATVSEHTMLLEGACSRPPPKEANSGPVSGVEIMRKLSKSHTHSESALRIKGSHPYQSLSYTSGDTAADSPAHVSRAGLPAKDSPRKESLLSNLTGSFRSLHNLLEGTPQRNEPSAAAKSSSLTRTGNSLGTDMLTEHPLLSEPSSVSFYNWMSNAVGNRTGAGVQESPVNRSQHNSLQTGGTCNLPTIPSASDFNTVLSSDQNTLDGTHSQHSQHSTSQDDLADIEEGNQCPAAVQLADAQVVFKPLLSYTGIQAQDTTPLSYKMYFGEHLSFSGNLECLRADIVDSDTSKERKNKRSRRQGMVNLPPLEFKPALLIETFSLNAVVMEKSTSAPQGPTAAPLSFHDLNRRHYNTFHCDFTTACQAISQRVDMALVRLIHQFSTMIDDIKATQTDIKLSRYTAGSASPTPTFKARPYRHFRSSDFSRSSRGSLNGAGRSGTQTLKSKRGVGGGGGAGGAGGGAGVAGNLPPNGPPSGMDTLGRREPRGRSSLGRSERRTSKVSRKGSRDVADHMAIQMDDSDSITVSEQSEPSAECWQNMYKLLNFYSLISDPTGILEKSSPENCLSEGGRRPSEPLCKVIFENEQQEPTTPSKPPGAGGRRRSLVSSEPQHVTLIVFGIGMVNRTHLEADIGGLTMEAELKKIHGSFTLKEKMKDILHQKMTETCASAHIGGVNIVLLEGITPDIQTVVKCNIAKSQALYSAQRGLKTNNAAVFKVGAIMINIPQHPATLHSMMVRSSHQLSKQISDLIRQPSNIQPPNREDTPTPQPSDKASSINQTPVEANEFPQLPEGLEKKPIVLKFSAMMDGITIGAALLPSLKAEYKMGRVKSHGMTGAQTSFTFDLLNHKLCFQSKVSPVDMCTIAPSASLTLPPVTMSGEYIMEEHESHSDQGWAPDDFPAKQGNYLQGNYLRCLAQIGSFEHNLTTDLLNHLVFLQKVFMKEVNEVIQKVSGGEQPIPLWNEHDTSTDADKPKILLYSLSLLFKGIQMTATTPSMRAVRFETGLIELELSNRIQCKAQPGGSSSYLKLFGKCQVDLHLALGQIVKHQVYEEAGSDFHQVAYFRTRIGLRNALQEEISSSSDKEAVLITLNRPIVFAQPVAFDRAVLFWLNYKAAYDNWNEQRLALNKDIHMATKEVVDKLPGIQQTSAQAFSTLFLQLTVNDLGICLPITNTSQANHSIDFDTGSALVLTIESTLITACSSESLVSKGHFKNFCIRFAEGFETSWDDWKPEVRGDLVMNACVVPDGTYEVCSRTTGQPSAESSSAGTWTLNVLWKMCGIDVHMDPNIGKRLNALGNTLTSLTGEEDVDDIADLNSVNMGDLSDEDEADTMSPTIHMSPESPFSPRLTLRMRLVNHILGLSPRPQSVSVPADYLNCASPSLPARSARAQRPVSWACETIDLRRPMVSGNQVIDARGRKFTKRVVDIRELNEQAKVIDDLKKLGASEGTINQEIQRYQQLESVAVNDIRRDVRKKLRRSSMRAASLKDKWGLGYKPSYNRSKSISAAAGRPPLKRMDRQSSRIGDMDDLPDVRVDASSPGPRVTFNIQDTINNQALDSAHAPVSPGEVFKFPEETEGDLLSITVDEPSHPHHHLHLHSPSVFEGQHSVFSAPGTPAVFSPTLPFQHDDMRRDDLSSSSSEDSEKEDEFERERPTSYRRPFQASHRKSSGFSAVSQLFSERWPSTPASRGFSGPTTERNIDFELDVRVEIDSGKCVLHPTTQQPEHEDISFRRSCERSLKSLDQESPTKKKKLQPTYTSTTHLLAGKKCPSSLQTKSNDMETTVFYIPGVDVKLHYNSKTLKTESPNASRGSSLPRTLSKESKLYAKGKSSGGVKTAKLYAWVALQTLPEEMVISPCLLDFLEKALETIPITPVERNYAAVASQEEDMGQFDTVEPLEESTTSLVSSSTSAYSSFPVDVVVYVRVQPSQIRFSCLPVSRVECMLKLPSLDLVFSSNRGELETSAGAHPTDGSHPPSSTPPGQHIPKPAPSKGLQTSPLLGSPLGRSRHSSSQSDLTGPPSNSSGLSFTACMSDFSLYVFHPYGAGKQKSAVTGLPPGPGPLGTVDEEPSSVTGRKDSLSINLEFVKVSLSRMRRTGGPTFIESFIPGKGGKMDTTLINISAVCDIGSASFKYDMRRLTEILAFPKAWYRRSIARRLFLGDQTINLPELNLLRNVEANNQESGTAAKSSSLLSSFRSSSSYNHETETIFALPRMQLEFKSIHVQDPDEPSLTDSNSKPKVECSVVTEFTDHICVTMDAELIMFLHDLVSAYLKEKEKALFAPRMFAARPGQKSPTALHDESSSDKDKDEGINYTTVDWREFMCNTWHLEPTLRLISWTGRKIDPVGVDYILQKLGFHHARTTIPKWLQRGVMDPLDKVLSVLIKKLGTALQDEKEKKGRDKEEH</sequence>
<feature type="region of interest" description="Disordered" evidence="1">
    <location>
        <begin position="4533"/>
        <end position="4553"/>
    </location>
</feature>
<dbReference type="GO" id="GO:0098793">
    <property type="term" value="C:presynapse"/>
    <property type="evidence" value="ECO:0007669"/>
    <property type="project" value="GOC"/>
</dbReference>
<keyword evidence="5" id="KW-1185">Reference proteome</keyword>
<evidence type="ECO:0000259" key="3">
    <source>
        <dbReference type="SMART" id="SM01220"/>
    </source>
</evidence>
<evidence type="ECO:0000313" key="4">
    <source>
        <dbReference type="Ensembl" id="ENSAOCP00000070211.1"/>
    </source>
</evidence>
<keyword evidence="2" id="KW-0472">Membrane</keyword>
<feature type="compositionally biased region" description="Low complexity" evidence="1">
    <location>
        <begin position="682"/>
        <end position="693"/>
    </location>
</feature>
<feature type="region of interest" description="Disordered" evidence="1">
    <location>
        <begin position="4206"/>
        <end position="4267"/>
    </location>
</feature>
<feature type="region of interest" description="Disordered" evidence="1">
    <location>
        <begin position="162"/>
        <end position="183"/>
    </location>
</feature>
<dbReference type="InterPro" id="IPR047104">
    <property type="entry name" value="BLTP1_N"/>
</dbReference>
<keyword evidence="2" id="KW-0812">Transmembrane</keyword>
<feature type="region of interest" description="Disordered" evidence="1">
    <location>
        <begin position="3564"/>
        <end position="3589"/>
    </location>
</feature>
<evidence type="ECO:0000313" key="5">
    <source>
        <dbReference type="Proteomes" id="UP001501940"/>
    </source>
</evidence>
<feature type="compositionally biased region" description="Basic and acidic residues" evidence="1">
    <location>
        <begin position="164"/>
        <end position="178"/>
    </location>
</feature>
<feature type="region of interest" description="Disordered" evidence="1">
    <location>
        <begin position="1421"/>
        <end position="1457"/>
    </location>
</feature>
<feature type="compositionally biased region" description="Low complexity" evidence="1">
    <location>
        <begin position="1251"/>
        <end position="1267"/>
    </location>
</feature>
<feature type="domain" description="Bridge-like lipid transfer protein family member 1 C-terminal" evidence="3">
    <location>
        <begin position="4221"/>
        <end position="4633"/>
    </location>
</feature>
<accession>A0AAQ6A0A2</accession>
<dbReference type="SMART" id="SM01220">
    <property type="entry name" value="FSA_C"/>
    <property type="match status" value="1"/>
</dbReference>
<feature type="compositionally biased region" description="Polar residues" evidence="1">
    <location>
        <begin position="1732"/>
        <end position="1747"/>
    </location>
</feature>
<reference evidence="4 5" key="1">
    <citation type="submission" date="2022-01" db="EMBL/GenBank/DDBJ databases">
        <title>A chromosome-scale genome assembly of the false clownfish, Amphiprion ocellaris.</title>
        <authorList>
            <person name="Ryu T."/>
        </authorList>
    </citation>
    <scope>NUCLEOTIDE SEQUENCE [LARGE SCALE GENOMIC DNA]</scope>
</reference>
<keyword evidence="2" id="KW-1133">Transmembrane helix</keyword>
<feature type="compositionally biased region" description="Polar residues" evidence="1">
    <location>
        <begin position="4254"/>
        <end position="4267"/>
    </location>
</feature>
<feature type="region of interest" description="Disordered" evidence="1">
    <location>
        <begin position="3748"/>
        <end position="3787"/>
    </location>
</feature>
<feature type="compositionally biased region" description="Basic and acidic residues" evidence="1">
    <location>
        <begin position="1273"/>
        <end position="1286"/>
    </location>
</feature>
<feature type="region of interest" description="Disordered" evidence="1">
    <location>
        <begin position="1966"/>
        <end position="2040"/>
    </location>
</feature>
<feature type="compositionally biased region" description="Basic and acidic residues" evidence="1">
    <location>
        <begin position="3871"/>
        <end position="3880"/>
    </location>
</feature>
<feature type="region of interest" description="Disordered" evidence="1">
    <location>
        <begin position="3858"/>
        <end position="3913"/>
    </location>
</feature>
<feature type="compositionally biased region" description="Low complexity" evidence="1">
    <location>
        <begin position="1301"/>
        <end position="1312"/>
    </location>
</feature>
<feature type="region of interest" description="Disordered" evidence="1">
    <location>
        <begin position="1715"/>
        <end position="1747"/>
    </location>
</feature>
<reference evidence="4" key="2">
    <citation type="submission" date="2025-08" db="UniProtKB">
        <authorList>
            <consortium name="Ensembl"/>
        </authorList>
    </citation>
    <scope>IDENTIFICATION</scope>
</reference>
<dbReference type="Proteomes" id="UP001501940">
    <property type="component" value="Chromosome 20"/>
</dbReference>
<feature type="compositionally biased region" description="Polar residues" evidence="1">
    <location>
        <begin position="2357"/>
        <end position="2379"/>
    </location>
</feature>
<evidence type="ECO:0000256" key="1">
    <source>
        <dbReference type="SAM" id="MobiDB-lite"/>
    </source>
</evidence>
<dbReference type="Ensembl" id="ENSAOCT00000075461.1">
    <property type="protein sequence ID" value="ENSAOCP00000070211.1"/>
    <property type="gene ID" value="ENSAOCG00000006645.2"/>
</dbReference>
<feature type="compositionally biased region" description="Low complexity" evidence="1">
    <location>
        <begin position="2457"/>
        <end position="2468"/>
    </location>
</feature>
<dbReference type="Pfam" id="PF20413">
    <property type="entry name" value="BLTP1_N"/>
    <property type="match status" value="1"/>
</dbReference>
<proteinExistence type="predicted"/>
<feature type="compositionally biased region" description="Basic and acidic residues" evidence="1">
    <location>
        <begin position="4541"/>
        <end position="4553"/>
    </location>
</feature>
<dbReference type="Pfam" id="PF25039">
    <property type="entry name" value="BLTP1_M"/>
    <property type="match status" value="1"/>
</dbReference>
<feature type="transmembrane region" description="Helical" evidence="2">
    <location>
        <begin position="30"/>
        <end position="49"/>
    </location>
</feature>
<organism evidence="4 5">
    <name type="scientific">Amphiprion ocellaris</name>
    <name type="common">Clown anemonefish</name>
    <dbReference type="NCBI Taxonomy" id="80972"/>
    <lineage>
        <taxon>Eukaryota</taxon>
        <taxon>Metazoa</taxon>
        <taxon>Chordata</taxon>
        <taxon>Craniata</taxon>
        <taxon>Vertebrata</taxon>
        <taxon>Euteleostomi</taxon>
        <taxon>Actinopterygii</taxon>
        <taxon>Neopterygii</taxon>
        <taxon>Teleostei</taxon>
        <taxon>Neoteleostei</taxon>
        <taxon>Acanthomorphata</taxon>
        <taxon>Ovalentaria</taxon>
        <taxon>Pomacentridae</taxon>
        <taxon>Amphiprion</taxon>
    </lineage>
</organism>
<feature type="region of interest" description="Disordered" evidence="1">
    <location>
        <begin position="682"/>
        <end position="730"/>
    </location>
</feature>
<dbReference type="Pfam" id="PF25040">
    <property type="entry name" value="BLTP1_C"/>
    <property type="match status" value="3"/>
</dbReference>
<feature type="region of interest" description="Disordered" evidence="1">
    <location>
        <begin position="1558"/>
        <end position="1587"/>
    </location>
</feature>
<dbReference type="InterPro" id="IPR033616">
    <property type="entry name" value="BLTP1"/>
</dbReference>
<feature type="region of interest" description="Disordered" evidence="1">
    <location>
        <begin position="3000"/>
        <end position="3026"/>
    </location>
</feature>
<feature type="region of interest" description="Disordered" evidence="1">
    <location>
        <begin position="2354"/>
        <end position="2384"/>
    </location>
</feature>
<feature type="compositionally biased region" description="Polar residues" evidence="1">
    <location>
        <begin position="1578"/>
        <end position="1587"/>
    </location>
</feature>
<feature type="region of interest" description="Disordered" evidence="1">
    <location>
        <begin position="2286"/>
        <end position="2336"/>
    </location>
</feature>
<feature type="region of interest" description="Disordered" evidence="1">
    <location>
        <begin position="2832"/>
        <end position="2855"/>
    </location>
</feature>
<dbReference type="InterPro" id="IPR056742">
    <property type="entry name" value="BLTP1_C"/>
</dbReference>
<name>A0AAQ6A0A2_AMPOC</name>
<feature type="compositionally biased region" description="Basic and acidic residues" evidence="1">
    <location>
        <begin position="2729"/>
        <end position="2747"/>
    </location>
</feature>
<protein>
    <recommendedName>
        <fullName evidence="3">Bridge-like lipid transfer protein family member 1 C-terminal domain-containing protein</fullName>
    </recommendedName>
</protein>
<feature type="region of interest" description="Disordered" evidence="1">
    <location>
        <begin position="1617"/>
        <end position="1641"/>
    </location>
</feature>
<feature type="compositionally biased region" description="Polar residues" evidence="1">
    <location>
        <begin position="1327"/>
        <end position="1343"/>
    </location>
</feature>
<dbReference type="PANTHER" id="PTHR31640:SF1">
    <property type="entry name" value="BRIDGE-LIKE LIPID TRANSFER PROTEIN FAMILY MEMBER 1"/>
    <property type="match status" value="1"/>
</dbReference>
<feature type="region of interest" description="Disordered" evidence="1">
    <location>
        <begin position="1239"/>
        <end position="1398"/>
    </location>
</feature>
<feature type="compositionally biased region" description="Polar residues" evidence="1">
    <location>
        <begin position="3017"/>
        <end position="3026"/>
    </location>
</feature>
<feature type="region of interest" description="Disordered" evidence="1">
    <location>
        <begin position="2411"/>
        <end position="2471"/>
    </location>
</feature>
<feature type="compositionally biased region" description="Polar residues" evidence="1">
    <location>
        <begin position="2416"/>
        <end position="2456"/>
    </location>
</feature>
<evidence type="ECO:0000256" key="2">
    <source>
        <dbReference type="SAM" id="Phobius"/>
    </source>
</evidence>
<dbReference type="InterPro" id="IPR056741">
    <property type="entry name" value="BLTP1_M"/>
</dbReference>
<dbReference type="GO" id="GO:0048488">
    <property type="term" value="P:synaptic vesicle endocytosis"/>
    <property type="evidence" value="ECO:0007669"/>
    <property type="project" value="TreeGrafter"/>
</dbReference>
<dbReference type="PANTHER" id="PTHR31640">
    <property type="entry name" value="TRANSMEMBRANE PROTEIN KIAA1109"/>
    <property type="match status" value="1"/>
</dbReference>
<dbReference type="GeneTree" id="ENSGT00640000091487"/>
<feature type="compositionally biased region" description="Low complexity" evidence="1">
    <location>
        <begin position="710"/>
        <end position="723"/>
    </location>
</feature>
<feature type="compositionally biased region" description="Polar residues" evidence="1">
    <location>
        <begin position="1241"/>
        <end position="1250"/>
    </location>
</feature>
<feature type="compositionally biased region" description="Low complexity" evidence="1">
    <location>
        <begin position="2671"/>
        <end position="2680"/>
    </location>
</feature>
<feature type="compositionally biased region" description="Gly residues" evidence="1">
    <location>
        <begin position="2697"/>
        <end position="2713"/>
    </location>
</feature>
<feature type="region of interest" description="Disordered" evidence="1">
    <location>
        <begin position="4295"/>
        <end position="4317"/>
    </location>
</feature>
<reference evidence="4" key="3">
    <citation type="submission" date="2025-09" db="UniProtKB">
        <authorList>
            <consortium name="Ensembl"/>
        </authorList>
    </citation>
    <scope>IDENTIFICATION</scope>
</reference>
<feature type="transmembrane region" description="Helical" evidence="2">
    <location>
        <begin position="70"/>
        <end position="88"/>
    </location>
</feature>
<feature type="region of interest" description="Disordered" evidence="1">
    <location>
        <begin position="2650"/>
        <end position="2778"/>
    </location>
</feature>
<feature type="compositionally biased region" description="Polar residues" evidence="1">
    <location>
        <begin position="2303"/>
        <end position="2313"/>
    </location>
</feature>